<comment type="caution">
    <text evidence="3">The sequence shown here is derived from an EMBL/GenBank/DDBJ whole genome shotgun (WGS) entry which is preliminary data.</text>
</comment>
<dbReference type="InterPro" id="IPR026444">
    <property type="entry name" value="Secre_tail"/>
</dbReference>
<dbReference type="Pfam" id="PF18962">
    <property type="entry name" value="Por_Secre_tail"/>
    <property type="match status" value="1"/>
</dbReference>
<accession>A0A7V1LP58</accession>
<dbReference type="InterPro" id="IPR015943">
    <property type="entry name" value="WD40/YVTN_repeat-like_dom_sf"/>
</dbReference>
<feature type="chain" id="PRO_5030975078" evidence="1">
    <location>
        <begin position="21"/>
        <end position="453"/>
    </location>
</feature>
<evidence type="ECO:0000256" key="1">
    <source>
        <dbReference type="SAM" id="SignalP"/>
    </source>
</evidence>
<dbReference type="NCBIfam" id="TIGR04183">
    <property type="entry name" value="Por_Secre_tail"/>
    <property type="match status" value="1"/>
</dbReference>
<evidence type="ECO:0000259" key="2">
    <source>
        <dbReference type="Pfam" id="PF18962"/>
    </source>
</evidence>
<feature type="domain" description="Secretion system C-terminal sorting" evidence="2">
    <location>
        <begin position="375"/>
        <end position="447"/>
    </location>
</feature>
<gene>
    <name evidence="3" type="ORF">ENJ10_12485</name>
</gene>
<keyword evidence="1" id="KW-0732">Signal</keyword>
<dbReference type="Gene3D" id="2.60.40.4070">
    <property type="match status" value="1"/>
</dbReference>
<feature type="signal peptide" evidence="1">
    <location>
        <begin position="1"/>
        <end position="20"/>
    </location>
</feature>
<evidence type="ECO:0000313" key="3">
    <source>
        <dbReference type="EMBL" id="HED11500.1"/>
    </source>
</evidence>
<organism evidence="3">
    <name type="scientific">Caldithrix abyssi</name>
    <dbReference type="NCBI Taxonomy" id="187145"/>
    <lineage>
        <taxon>Bacteria</taxon>
        <taxon>Pseudomonadati</taxon>
        <taxon>Calditrichota</taxon>
        <taxon>Calditrichia</taxon>
        <taxon>Calditrichales</taxon>
        <taxon>Calditrichaceae</taxon>
        <taxon>Caldithrix</taxon>
    </lineage>
</organism>
<reference evidence="3" key="1">
    <citation type="journal article" date="2020" name="mSystems">
        <title>Genome- and Community-Level Interaction Insights into Carbon Utilization and Element Cycling Functions of Hydrothermarchaeota in Hydrothermal Sediment.</title>
        <authorList>
            <person name="Zhou Z."/>
            <person name="Liu Y."/>
            <person name="Xu W."/>
            <person name="Pan J."/>
            <person name="Luo Z.H."/>
            <person name="Li M."/>
        </authorList>
    </citation>
    <scope>NUCLEOTIDE SEQUENCE [LARGE SCALE GENOMIC DNA]</scope>
    <source>
        <strain evidence="3">HyVt-456</strain>
    </source>
</reference>
<dbReference type="Proteomes" id="UP000886005">
    <property type="component" value="Unassembled WGS sequence"/>
</dbReference>
<protein>
    <submittedName>
        <fullName evidence="3">T9SS type A sorting domain-containing protein</fullName>
    </submittedName>
</protein>
<dbReference type="Gene3D" id="2.130.10.10">
    <property type="entry name" value="YVTN repeat-like/Quinoprotein amine dehydrogenase"/>
    <property type="match status" value="2"/>
</dbReference>
<proteinExistence type="predicted"/>
<sequence length="453" mass="50350">MNKLLTALVSLFLLTSLSMAQVWTFDRDFADMQNPHGVVITPDGKIWTANYSKTDTMVVTEGDTLFTNPIYIYAADGTLETTLRVLNFGATKDTLSSTCRGISLDNDGNILYTHNDKILQINYQNHELMNKFIPSEASPLTEAAATDDGYFYVAHVLSGKPFYIFDDTFELFSFVTDTFKTLQRSVIVSPDGNDIYTGSIYSGYNGVRHIQSIDGSGAESEGFAIIDTFGTIYNDTLVHQMWAQCLDWDNNGLIWVGTYWDVDSISFTGWYALDPTQNYAVVDTLGHNFIDQWDGDQAAMAGTGTYLAPRGIAFSADGKTAYTADFDGGWIKTWKNDSPKGPGSSIIPLSDLVVTALEERGNPQIAVSFELKQNYPNPFNPSTTIPFTINATKHVTLKVYDVNGRLIETLIDQQLAPRQYEYKFDGTNLASGTYFYQLNVDGQLVNKTMLLVK</sequence>
<dbReference type="SUPFAM" id="SSF50969">
    <property type="entry name" value="YVTN repeat-like/Quinoprotein amine dehydrogenase"/>
    <property type="match status" value="1"/>
</dbReference>
<dbReference type="AlphaFoldDB" id="A0A7V1LP58"/>
<dbReference type="InterPro" id="IPR011044">
    <property type="entry name" value="Quino_amine_DH_bsu"/>
</dbReference>
<name>A0A7V1LP58_CALAY</name>
<dbReference type="EMBL" id="DRLD01000351">
    <property type="protein sequence ID" value="HED11500.1"/>
    <property type="molecule type" value="Genomic_DNA"/>
</dbReference>